<comment type="caution">
    <text evidence="1">The sequence shown here is derived from an EMBL/GenBank/DDBJ whole genome shotgun (WGS) entry which is preliminary data.</text>
</comment>
<gene>
    <name evidence="1" type="ORF">P5G46_15045</name>
</gene>
<proteinExistence type="predicted"/>
<sequence>MNRYGMLAREHWTKYAPSRVAQLENPDEFFESLGEQVADRVTTLSRILEGQHRPSPDYLDQVALLNAYRKQAEERALSDLVWLTPDQVEYDETEAASQELGELPDRAELERQIRYLQEDQSDPDSALLTAVYEERLAQMQQTLARIVELEAKVPEGY</sequence>
<organism evidence="1 2">
    <name type="scientific">Microbacterium mcarthurae</name>
    <dbReference type="NCBI Taxonomy" id="3035918"/>
    <lineage>
        <taxon>Bacteria</taxon>
        <taxon>Bacillati</taxon>
        <taxon>Actinomycetota</taxon>
        <taxon>Actinomycetes</taxon>
        <taxon>Micrococcales</taxon>
        <taxon>Microbacteriaceae</taxon>
        <taxon>Microbacterium</taxon>
    </lineage>
</organism>
<dbReference type="Proteomes" id="UP001630303">
    <property type="component" value="Unassembled WGS sequence"/>
</dbReference>
<name>A0ABW9GMN9_9MICO</name>
<protein>
    <submittedName>
        <fullName evidence="1">TnpV protein</fullName>
    </submittedName>
</protein>
<evidence type="ECO:0000313" key="1">
    <source>
        <dbReference type="EMBL" id="MFM2721835.1"/>
    </source>
</evidence>
<accession>A0ABW9GMN9</accession>
<evidence type="ECO:0000313" key="2">
    <source>
        <dbReference type="Proteomes" id="UP001630303"/>
    </source>
</evidence>
<reference evidence="1 2" key="1">
    <citation type="submission" date="2023-03" db="EMBL/GenBank/DDBJ databases">
        <title>MT1 and MT2 Draft Genomes of Novel Species.</title>
        <authorList>
            <person name="Venkateswaran K."/>
        </authorList>
    </citation>
    <scope>NUCLEOTIDE SEQUENCE [LARGE SCALE GENOMIC DNA]</scope>
    <source>
        <strain evidence="1 2">IF8SW-P5</strain>
    </source>
</reference>
<dbReference type="EMBL" id="JAROCE010000007">
    <property type="protein sequence ID" value="MFM2721835.1"/>
    <property type="molecule type" value="Genomic_DNA"/>
</dbReference>
<keyword evidence="2" id="KW-1185">Reference proteome</keyword>
<dbReference type="RefSeq" id="WP_076677824.1">
    <property type="nucleotide sequence ID" value="NZ_JAROCE010000007.1"/>
</dbReference>